<evidence type="ECO:0000256" key="1">
    <source>
        <dbReference type="SAM" id="Phobius"/>
    </source>
</evidence>
<dbReference type="RefSeq" id="WP_174987462.1">
    <property type="nucleotide sequence ID" value="NZ_CABPSK010000001.1"/>
</dbReference>
<dbReference type="GeneID" id="300402129"/>
<dbReference type="PROSITE" id="PS51257">
    <property type="entry name" value="PROKAR_LIPOPROTEIN"/>
    <property type="match status" value="1"/>
</dbReference>
<reference evidence="3 4" key="1">
    <citation type="submission" date="2019-08" db="EMBL/GenBank/DDBJ databases">
        <authorList>
            <person name="Peeters C."/>
        </authorList>
    </citation>
    <scope>NUCLEOTIDE SEQUENCE [LARGE SCALE GENOMIC DNA]</scope>
    <source>
        <strain evidence="3 4">LMG 31114</strain>
    </source>
</reference>
<sequence length="89" mass="9294">MKRILMLAGGALIATLMAGCVAVPYGGPAYGSAYYGTDDYNYYGYGPGYAVAPAPVVTVGVGGYYGGGYYRGWRGRGWGGRGGGWGWHH</sequence>
<keyword evidence="1" id="KW-0812">Transmembrane</keyword>
<keyword evidence="1" id="KW-0472">Membrane</keyword>
<dbReference type="EMBL" id="CABPSK010000001">
    <property type="protein sequence ID" value="VVD59961.1"/>
    <property type="molecule type" value="Genomic_DNA"/>
</dbReference>
<feature type="chain" id="PRO_5023038839" description="Lipoprotein" evidence="2">
    <location>
        <begin position="23"/>
        <end position="89"/>
    </location>
</feature>
<name>A0A5E4RAZ5_9BURK</name>
<gene>
    <name evidence="3" type="ORF">PPN31114_00045</name>
</gene>
<evidence type="ECO:0008006" key="5">
    <source>
        <dbReference type="Google" id="ProtNLM"/>
    </source>
</evidence>
<proteinExistence type="predicted"/>
<evidence type="ECO:0000313" key="4">
    <source>
        <dbReference type="Proteomes" id="UP000366945"/>
    </source>
</evidence>
<organism evidence="3 4">
    <name type="scientific">Pandoraea pneumonica</name>
    <dbReference type="NCBI Taxonomy" id="2508299"/>
    <lineage>
        <taxon>Bacteria</taxon>
        <taxon>Pseudomonadati</taxon>
        <taxon>Pseudomonadota</taxon>
        <taxon>Betaproteobacteria</taxon>
        <taxon>Burkholderiales</taxon>
        <taxon>Burkholderiaceae</taxon>
        <taxon>Pandoraea</taxon>
    </lineage>
</organism>
<dbReference type="AlphaFoldDB" id="A0A5E4RAZ5"/>
<keyword evidence="1" id="KW-1133">Transmembrane helix</keyword>
<protein>
    <recommendedName>
        <fullName evidence="5">Lipoprotein</fullName>
    </recommendedName>
</protein>
<feature type="signal peptide" evidence="2">
    <location>
        <begin position="1"/>
        <end position="22"/>
    </location>
</feature>
<evidence type="ECO:0000313" key="3">
    <source>
        <dbReference type="EMBL" id="VVD59961.1"/>
    </source>
</evidence>
<dbReference type="Proteomes" id="UP000366945">
    <property type="component" value="Unassembled WGS sequence"/>
</dbReference>
<keyword evidence="2" id="KW-0732">Signal</keyword>
<keyword evidence="4" id="KW-1185">Reference proteome</keyword>
<evidence type="ECO:0000256" key="2">
    <source>
        <dbReference type="SAM" id="SignalP"/>
    </source>
</evidence>
<accession>A0A5E4RAZ5</accession>
<feature type="transmembrane region" description="Helical" evidence="1">
    <location>
        <begin position="46"/>
        <end position="66"/>
    </location>
</feature>